<name>A0A9X0YRK5_9BACI</name>
<dbReference type="AlphaFoldDB" id="A0A9X0YRK5"/>
<gene>
    <name evidence="1" type="ORF">J2Z64_001670</name>
</gene>
<evidence type="ECO:0000313" key="1">
    <source>
        <dbReference type="EMBL" id="MBP2077418.1"/>
    </source>
</evidence>
<proteinExistence type="predicted"/>
<reference evidence="1" key="1">
    <citation type="submission" date="2021-03" db="EMBL/GenBank/DDBJ databases">
        <title>Genomic Encyclopedia of Type Strains, Phase IV (KMG-IV): sequencing the most valuable type-strain genomes for metagenomic binning, comparative biology and taxonomic classification.</title>
        <authorList>
            <person name="Goeker M."/>
        </authorList>
    </citation>
    <scope>NUCLEOTIDE SEQUENCE</scope>
    <source>
        <strain evidence="1">DSM 107338</strain>
    </source>
</reference>
<accession>A0A9X0YRK5</accession>
<comment type="caution">
    <text evidence="1">The sequence shown here is derived from an EMBL/GenBank/DDBJ whole genome shotgun (WGS) entry which is preliminary data.</text>
</comment>
<dbReference type="Proteomes" id="UP001138793">
    <property type="component" value="Unassembled WGS sequence"/>
</dbReference>
<protein>
    <submittedName>
        <fullName evidence="1">Uncharacterized protein</fullName>
    </submittedName>
</protein>
<evidence type="ECO:0000313" key="2">
    <source>
        <dbReference type="Proteomes" id="UP001138793"/>
    </source>
</evidence>
<sequence>MYFLNNQLDTFVAHCNHFHLHLYLNQLNDQASELIVT</sequence>
<organism evidence="1 2">
    <name type="scientific">Oceanobacillus polygoni</name>
    <dbReference type="NCBI Taxonomy" id="1235259"/>
    <lineage>
        <taxon>Bacteria</taxon>
        <taxon>Bacillati</taxon>
        <taxon>Bacillota</taxon>
        <taxon>Bacilli</taxon>
        <taxon>Bacillales</taxon>
        <taxon>Bacillaceae</taxon>
        <taxon>Oceanobacillus</taxon>
    </lineage>
</organism>
<keyword evidence="2" id="KW-1185">Reference proteome</keyword>
<dbReference type="EMBL" id="JAGGMB010000004">
    <property type="protein sequence ID" value="MBP2077418.1"/>
    <property type="molecule type" value="Genomic_DNA"/>
</dbReference>